<dbReference type="EMBL" id="PZBZ01000013">
    <property type="protein sequence ID" value="PTG15872.1"/>
    <property type="molecule type" value="Genomic_DNA"/>
</dbReference>
<sequence>MYRNQNTLVSYKLNQQTTFQVKQLDRQLRNSHLEESVPLSLIDTIFKSHLFARNITIGVSQDPELLKCAERFKRQLEDYLSYDTLTPSIVQIVTWNDDSSNMKKFERAFVENDPDLWFVFSNALGFSRLLKRLYRNERFDASRTYCISNLCSHYLLELLGNKYFEGIKGLTPSGKAWHVHQGEIQILSS</sequence>
<reference evidence="2" key="2">
    <citation type="submission" date="2018-03" db="EMBL/GenBank/DDBJ databases">
        <authorList>
            <person name="Naushad S."/>
        </authorList>
    </citation>
    <scope>NUCLEOTIDE SEQUENCE</scope>
    <source>
        <strain evidence="3">SNUC 105</strain>
        <strain evidence="4">SNUC 1363</strain>
        <strain evidence="2">SNUC 505</strain>
    </source>
</reference>
<reference evidence="5 6" key="1">
    <citation type="journal article" date="2016" name="Front. Microbiol.">
        <title>Comprehensive Phylogenetic Analysis of Bovine Non-aureus Staphylococci Species Based on Whole-Genome Sequencing.</title>
        <authorList>
            <person name="Naushad S."/>
            <person name="Barkema H.W."/>
            <person name="Luby C."/>
            <person name="Condas L.A."/>
            <person name="Nobrega D.B."/>
            <person name="Carson D.A."/>
            <person name="De Buck J."/>
        </authorList>
    </citation>
    <scope>NUCLEOTIDE SEQUENCE [LARGE SCALE GENOMIC DNA]</scope>
    <source>
        <strain evidence="3 6">SNUC 105</strain>
        <strain evidence="4 5">SNUC 1363</strain>
        <strain evidence="2 7">SNUC 505</strain>
    </source>
</reference>
<evidence type="ECO:0000313" key="7">
    <source>
        <dbReference type="Proteomes" id="UP000242704"/>
    </source>
</evidence>
<dbReference type="Proteomes" id="UP000242008">
    <property type="component" value="Unassembled WGS sequence"/>
</dbReference>
<dbReference type="Proteomes" id="UP000242144">
    <property type="component" value="Unassembled WGS sequence"/>
</dbReference>
<organism evidence="2 7">
    <name type="scientific">Staphylococcus chromogenes</name>
    <name type="common">Staphylococcus hyicus subsp. chromogenes</name>
    <dbReference type="NCBI Taxonomy" id="46126"/>
    <lineage>
        <taxon>Bacteria</taxon>
        <taxon>Bacillati</taxon>
        <taxon>Bacillota</taxon>
        <taxon>Bacilli</taxon>
        <taxon>Bacillales</taxon>
        <taxon>Staphylococcaceae</taxon>
        <taxon>Staphylococcus</taxon>
    </lineage>
</organism>
<evidence type="ECO:0000313" key="4">
    <source>
        <dbReference type="EMBL" id="PTG70435.1"/>
    </source>
</evidence>
<dbReference type="EMBL" id="JAVGJF010000071">
    <property type="protein sequence ID" value="MDQ7176181.1"/>
    <property type="molecule type" value="Genomic_DNA"/>
</dbReference>
<evidence type="ECO:0000313" key="3">
    <source>
        <dbReference type="EMBL" id="PTG27094.1"/>
    </source>
</evidence>
<protein>
    <submittedName>
        <fullName evidence="2">Uncharacterized protein</fullName>
    </submittedName>
</protein>
<keyword evidence="5" id="KW-1185">Reference proteome</keyword>
<dbReference type="EMBL" id="PZCM01000007">
    <property type="protein sequence ID" value="PTG27094.1"/>
    <property type="molecule type" value="Genomic_DNA"/>
</dbReference>
<dbReference type="EMBL" id="PZAO01000006">
    <property type="protein sequence ID" value="PTG70435.1"/>
    <property type="molecule type" value="Genomic_DNA"/>
</dbReference>
<proteinExistence type="predicted"/>
<name>A0AAE5T077_STACR</name>
<evidence type="ECO:0000313" key="5">
    <source>
        <dbReference type="Proteomes" id="UP000242008"/>
    </source>
</evidence>
<dbReference type="AlphaFoldDB" id="A0AAE5T077"/>
<evidence type="ECO:0000313" key="1">
    <source>
        <dbReference type="EMBL" id="MDQ7176181.1"/>
    </source>
</evidence>
<reference evidence="1 8" key="3">
    <citation type="submission" date="2023-08" db="EMBL/GenBank/DDBJ databases">
        <title>Whole genome sequencing of Staphylococcus chromogenes NNSch 2386.</title>
        <authorList>
            <person name="Kropotov V.S."/>
            <person name="Boriskina E.V."/>
            <person name="Gordinskaya N.A."/>
            <person name="Shkurkina I.S."/>
            <person name="Kryazhev D.V."/>
            <person name="Alekseeva A.E."/>
            <person name="Makhova M.A."/>
        </authorList>
    </citation>
    <scope>NUCLEOTIDE SEQUENCE [LARGE SCALE GENOMIC DNA]</scope>
    <source>
        <strain evidence="1 8">NNSch 2386</strain>
    </source>
</reference>
<dbReference type="Proteomes" id="UP000242704">
    <property type="component" value="Unassembled WGS sequence"/>
</dbReference>
<dbReference type="Proteomes" id="UP001240157">
    <property type="component" value="Unassembled WGS sequence"/>
</dbReference>
<evidence type="ECO:0000313" key="8">
    <source>
        <dbReference type="Proteomes" id="UP001240157"/>
    </source>
</evidence>
<evidence type="ECO:0000313" key="6">
    <source>
        <dbReference type="Proteomes" id="UP000242144"/>
    </source>
</evidence>
<gene>
    <name evidence="3" type="ORF">BU638_07090</name>
    <name evidence="2" type="ORF">BU653_03365</name>
    <name evidence="4" type="ORF">BU676_03595</name>
    <name evidence="1" type="ORF">RCF65_09280</name>
</gene>
<evidence type="ECO:0000313" key="2">
    <source>
        <dbReference type="EMBL" id="PTG15872.1"/>
    </source>
</evidence>
<comment type="caution">
    <text evidence="2">The sequence shown here is derived from an EMBL/GenBank/DDBJ whole genome shotgun (WGS) entry which is preliminary data.</text>
</comment>
<accession>A0AAE5T077</accession>
<dbReference type="RefSeq" id="WP_037575707.1">
    <property type="nucleotide sequence ID" value="NZ_BMDK01000003.1"/>
</dbReference>